<protein>
    <recommendedName>
        <fullName evidence="1">GmrSD restriction endonucleases N-terminal domain-containing protein</fullName>
    </recommendedName>
</protein>
<gene>
    <name evidence="2" type="ORF">HNQ64_000659</name>
</gene>
<dbReference type="Pfam" id="PF03235">
    <property type="entry name" value="GmrSD_N"/>
    <property type="match status" value="1"/>
</dbReference>
<keyword evidence="3" id="KW-1185">Reference proteome</keyword>
<dbReference type="PANTHER" id="PTHR39639">
    <property type="entry name" value="CHROMOSOME 16, WHOLE GENOME SHOTGUN SEQUENCE"/>
    <property type="match status" value="1"/>
</dbReference>
<organism evidence="2 3">
    <name type="scientific">Prosthecobacter dejongeii</name>
    <dbReference type="NCBI Taxonomy" id="48465"/>
    <lineage>
        <taxon>Bacteria</taxon>
        <taxon>Pseudomonadati</taxon>
        <taxon>Verrucomicrobiota</taxon>
        <taxon>Verrucomicrobiia</taxon>
        <taxon>Verrucomicrobiales</taxon>
        <taxon>Verrucomicrobiaceae</taxon>
        <taxon>Prosthecobacter</taxon>
    </lineage>
</organism>
<dbReference type="PANTHER" id="PTHR39639:SF1">
    <property type="entry name" value="DUF262 DOMAIN-CONTAINING PROTEIN"/>
    <property type="match status" value="1"/>
</dbReference>
<proteinExistence type="predicted"/>
<evidence type="ECO:0000313" key="2">
    <source>
        <dbReference type="EMBL" id="MBB5036425.1"/>
    </source>
</evidence>
<accession>A0A7W8DNT1</accession>
<reference evidence="2 3" key="1">
    <citation type="submission" date="2020-08" db="EMBL/GenBank/DDBJ databases">
        <title>Genomic Encyclopedia of Type Strains, Phase IV (KMG-IV): sequencing the most valuable type-strain genomes for metagenomic binning, comparative biology and taxonomic classification.</title>
        <authorList>
            <person name="Goeker M."/>
        </authorList>
    </citation>
    <scope>NUCLEOTIDE SEQUENCE [LARGE SCALE GENOMIC DNA]</scope>
    <source>
        <strain evidence="2 3">DSM 12251</strain>
    </source>
</reference>
<dbReference type="EMBL" id="JACHIF010000001">
    <property type="protein sequence ID" value="MBB5036425.1"/>
    <property type="molecule type" value="Genomic_DNA"/>
</dbReference>
<dbReference type="InterPro" id="IPR004919">
    <property type="entry name" value="GmrSD_N"/>
</dbReference>
<sequence>MPLEQEVLEGRQEIHTDAYSMSIGEIVNLYRDGELEIHPEFQREFRWKLSQKSRLIESILLGIPLPSIFVAQRNDGVWDVVDGLQRISTILSFMGELLDESGCKVEQLVLEKTPYLPSLEGVSWDNGMPDDLKRAFKREKFDVKIIKKESDENAKFELFQRLNTGGAGLSEQEVRNCLLLMVNRKSYEWLKERSKNENFINCLNLTDRLIDEKYEMELVLRFICIVKYDKSAPIDDEDMGPFLTTQMKRLMVDNDFAFENETKLFDTTFNILARLKGEDAFRRYSQPKQKHEGQFSVSLFECISAGVAFAIQQGQTEVEISSKLSTLVVTLADNPNFNEATKHGMRGINRLPKLVDLARELFR</sequence>
<name>A0A7W8DNT1_9BACT</name>
<dbReference type="RefSeq" id="WP_184205297.1">
    <property type="nucleotide sequence ID" value="NZ_JACHIF010000001.1"/>
</dbReference>
<comment type="caution">
    <text evidence="2">The sequence shown here is derived from an EMBL/GenBank/DDBJ whole genome shotgun (WGS) entry which is preliminary data.</text>
</comment>
<evidence type="ECO:0000259" key="1">
    <source>
        <dbReference type="Pfam" id="PF03235"/>
    </source>
</evidence>
<feature type="domain" description="GmrSD restriction endonucleases N-terminal" evidence="1">
    <location>
        <begin position="24"/>
        <end position="179"/>
    </location>
</feature>
<dbReference type="AlphaFoldDB" id="A0A7W8DNT1"/>
<dbReference type="Proteomes" id="UP000534294">
    <property type="component" value="Unassembled WGS sequence"/>
</dbReference>
<evidence type="ECO:0000313" key="3">
    <source>
        <dbReference type="Proteomes" id="UP000534294"/>
    </source>
</evidence>